<evidence type="ECO:0000259" key="9">
    <source>
        <dbReference type="Pfam" id="PF01979"/>
    </source>
</evidence>
<comment type="cofactor">
    <cofactor evidence="1">
        <name>Zn(2+)</name>
        <dbReference type="ChEBI" id="CHEBI:29105"/>
    </cofactor>
</comment>
<dbReference type="EC" id="3.5.2.5" evidence="5"/>
<comment type="caution">
    <text evidence="10">The sequence shown here is derived from an EMBL/GenBank/DDBJ whole genome shotgun (WGS) entry which is preliminary data.</text>
</comment>
<evidence type="ECO:0000256" key="4">
    <source>
        <dbReference type="ARBA" id="ARBA00011881"/>
    </source>
</evidence>
<dbReference type="InterPro" id="IPR050138">
    <property type="entry name" value="DHOase/Allantoinase_Hydrolase"/>
</dbReference>
<gene>
    <name evidence="10" type="primary">allB</name>
    <name evidence="10" type="ORF">GCM10009741_13680</name>
</gene>
<dbReference type="EMBL" id="BAAANC010000001">
    <property type="protein sequence ID" value="GAA1516153.1"/>
    <property type="molecule type" value="Genomic_DNA"/>
</dbReference>
<dbReference type="InterPro" id="IPR017593">
    <property type="entry name" value="Allantoinase"/>
</dbReference>
<comment type="pathway">
    <text evidence="2">Nitrogen metabolism; (S)-allantoin degradation; allantoate from (S)-allantoin: step 1/1.</text>
</comment>
<keyword evidence="6" id="KW-0479">Metal-binding</keyword>
<reference evidence="10 11" key="1">
    <citation type="journal article" date="2019" name="Int. J. Syst. Evol. Microbiol.">
        <title>The Global Catalogue of Microorganisms (GCM) 10K type strain sequencing project: providing services to taxonomists for standard genome sequencing and annotation.</title>
        <authorList>
            <consortium name="The Broad Institute Genomics Platform"/>
            <consortium name="The Broad Institute Genome Sequencing Center for Infectious Disease"/>
            <person name="Wu L."/>
            <person name="Ma J."/>
        </authorList>
    </citation>
    <scope>NUCLEOTIDE SEQUENCE [LARGE SCALE GENOMIC DNA]</scope>
    <source>
        <strain evidence="10 11">JCM 14303</strain>
    </source>
</reference>
<dbReference type="Pfam" id="PF01979">
    <property type="entry name" value="Amidohydro_1"/>
    <property type="match status" value="1"/>
</dbReference>
<dbReference type="InterPro" id="IPR011059">
    <property type="entry name" value="Metal-dep_hydrolase_composite"/>
</dbReference>
<evidence type="ECO:0000256" key="2">
    <source>
        <dbReference type="ARBA" id="ARBA00004968"/>
    </source>
</evidence>
<evidence type="ECO:0000256" key="7">
    <source>
        <dbReference type="ARBA" id="ARBA00022801"/>
    </source>
</evidence>
<comment type="similarity">
    <text evidence="3">Belongs to the metallo-dependent hydrolases superfamily. Allantoinase family.</text>
</comment>
<dbReference type="PANTHER" id="PTHR43668:SF2">
    <property type="entry name" value="ALLANTOINASE"/>
    <property type="match status" value="1"/>
</dbReference>
<comment type="subunit">
    <text evidence="4">Homotetramer.</text>
</comment>
<protein>
    <recommendedName>
        <fullName evidence="5">allantoinase</fullName>
        <ecNumber evidence="5">3.5.2.5</ecNumber>
    </recommendedName>
</protein>
<evidence type="ECO:0000256" key="1">
    <source>
        <dbReference type="ARBA" id="ARBA00001947"/>
    </source>
</evidence>
<accession>A0ABN2ACJ2</accession>
<evidence type="ECO:0000256" key="3">
    <source>
        <dbReference type="ARBA" id="ARBA00010368"/>
    </source>
</evidence>
<dbReference type="SUPFAM" id="SSF51556">
    <property type="entry name" value="Metallo-dependent hydrolases"/>
    <property type="match status" value="1"/>
</dbReference>
<evidence type="ECO:0000313" key="10">
    <source>
        <dbReference type="EMBL" id="GAA1516153.1"/>
    </source>
</evidence>
<evidence type="ECO:0000256" key="5">
    <source>
        <dbReference type="ARBA" id="ARBA00012863"/>
    </source>
</evidence>
<dbReference type="PANTHER" id="PTHR43668">
    <property type="entry name" value="ALLANTOINASE"/>
    <property type="match status" value="1"/>
</dbReference>
<evidence type="ECO:0000256" key="6">
    <source>
        <dbReference type="ARBA" id="ARBA00022723"/>
    </source>
</evidence>
<keyword evidence="8" id="KW-0862">Zinc</keyword>
<dbReference type="InterPro" id="IPR032466">
    <property type="entry name" value="Metal_Hydrolase"/>
</dbReference>
<organism evidence="10 11">
    <name type="scientific">Kribbella lupini</name>
    <dbReference type="NCBI Taxonomy" id="291602"/>
    <lineage>
        <taxon>Bacteria</taxon>
        <taxon>Bacillati</taxon>
        <taxon>Actinomycetota</taxon>
        <taxon>Actinomycetes</taxon>
        <taxon>Propionibacteriales</taxon>
        <taxon>Kribbellaceae</taxon>
        <taxon>Kribbella</taxon>
    </lineage>
</organism>
<dbReference type="InterPro" id="IPR006680">
    <property type="entry name" value="Amidohydro-rel"/>
</dbReference>
<dbReference type="Proteomes" id="UP001500363">
    <property type="component" value="Unassembled WGS sequence"/>
</dbReference>
<dbReference type="SUPFAM" id="SSF51338">
    <property type="entry name" value="Composite domain of metallo-dependent hydrolases"/>
    <property type="match status" value="1"/>
</dbReference>
<sequence length="447" mass="47818">MTSLDLVIRARRVVTPAGEQPLAVGVAGGRIAVVAPYGTELDAAEQIVLRNDEVLMPGVVDTHVHVNDPGRTEWEGFTSATKAAAAGGVTTIVDMPLNSIPPTCDVAALELKRKTAERQAYVDVGFWGGAIPGNLADLRPLHDAGVFGFKCFLLHSGVDEFPALEQAELEAAMRAIGAFDGLLIVHAEDAHRIDSAPAASGPQYDGFLRSRPREAENAAVAVVIELARRTGCRVHILHVSSAEALPLIARARRGGVRITAETCPHYLTFCAEEIPAGATAYKCCPPIREAANRELLWDGLREGLIDLVVSDHSPSTIDLKHLDTGDFGAAWGGIASLQIALPAVWTQARRRGFGLAEVARWMCQAPAEQAGLTHKGRIEPGHDADFCVFAPDDAFVVDANTLQHKNAVTPYAGWPLAGIVRRTWLRGVPVDIDAGPTGRLLTRGDHR</sequence>
<dbReference type="Gene3D" id="3.20.20.140">
    <property type="entry name" value="Metal-dependent hydrolases"/>
    <property type="match status" value="1"/>
</dbReference>
<keyword evidence="11" id="KW-1185">Reference proteome</keyword>
<evidence type="ECO:0000256" key="8">
    <source>
        <dbReference type="ARBA" id="ARBA00022833"/>
    </source>
</evidence>
<proteinExistence type="inferred from homology"/>
<dbReference type="NCBIfam" id="TIGR03178">
    <property type="entry name" value="allantoinase"/>
    <property type="match status" value="1"/>
</dbReference>
<dbReference type="RefSeq" id="WP_344171046.1">
    <property type="nucleotide sequence ID" value="NZ_BAAANC010000001.1"/>
</dbReference>
<feature type="domain" description="Amidohydrolase-related" evidence="9">
    <location>
        <begin position="54"/>
        <end position="428"/>
    </location>
</feature>
<name>A0ABN2ACJ2_9ACTN</name>
<keyword evidence="7" id="KW-0378">Hydrolase</keyword>
<evidence type="ECO:0000313" key="11">
    <source>
        <dbReference type="Proteomes" id="UP001500363"/>
    </source>
</evidence>